<gene>
    <name evidence="4" type="ORF">ECRASSUSDP1_LOCUS16661</name>
</gene>
<keyword evidence="2" id="KW-0472">Membrane</keyword>
<evidence type="ECO:0000256" key="2">
    <source>
        <dbReference type="SAM" id="Phobius"/>
    </source>
</evidence>
<feature type="signal peptide" evidence="3">
    <location>
        <begin position="1"/>
        <end position="19"/>
    </location>
</feature>
<comment type="caution">
    <text evidence="4">The sequence shown here is derived from an EMBL/GenBank/DDBJ whole genome shotgun (WGS) entry which is preliminary data.</text>
</comment>
<sequence>MYSVFVLLVLFLFLSVAMTRSSGRGARGSYRSGSRSTGSCKAGTTTCVIIPIVCVIGFFILIFIIFLISRYIHAAKKKKIQKISEKAWMDSMKKLELDNKQKEEASKLEKLQKRQEELKENQLFIDQTDYSVNPQPQAQFVMPGTAVQPTYQVVNPYAGNHNYQPVPVVYDPASYGVQYNENLQTPEQNMLYTPITPFGGTNDSAKQGFNVNSVKVATYEGNESAIKLV</sequence>
<dbReference type="AlphaFoldDB" id="A0AAD1XMD1"/>
<accession>A0AAD1XMD1</accession>
<feature type="chain" id="PRO_5042053145" evidence="3">
    <location>
        <begin position="20"/>
        <end position="229"/>
    </location>
</feature>
<proteinExistence type="predicted"/>
<evidence type="ECO:0000256" key="3">
    <source>
        <dbReference type="SAM" id="SignalP"/>
    </source>
</evidence>
<organism evidence="4 5">
    <name type="scientific">Euplotes crassus</name>
    <dbReference type="NCBI Taxonomy" id="5936"/>
    <lineage>
        <taxon>Eukaryota</taxon>
        <taxon>Sar</taxon>
        <taxon>Alveolata</taxon>
        <taxon>Ciliophora</taxon>
        <taxon>Intramacronucleata</taxon>
        <taxon>Spirotrichea</taxon>
        <taxon>Hypotrichia</taxon>
        <taxon>Euplotida</taxon>
        <taxon>Euplotidae</taxon>
        <taxon>Moneuplotes</taxon>
    </lineage>
</organism>
<protein>
    <submittedName>
        <fullName evidence="4">Uncharacterized protein</fullName>
    </submittedName>
</protein>
<keyword evidence="3" id="KW-0732">Signal</keyword>
<dbReference type="Proteomes" id="UP001295684">
    <property type="component" value="Unassembled WGS sequence"/>
</dbReference>
<keyword evidence="5" id="KW-1185">Reference proteome</keyword>
<feature type="coiled-coil region" evidence="1">
    <location>
        <begin position="92"/>
        <end position="128"/>
    </location>
</feature>
<keyword evidence="2" id="KW-0812">Transmembrane</keyword>
<reference evidence="4" key="1">
    <citation type="submission" date="2023-07" db="EMBL/GenBank/DDBJ databases">
        <authorList>
            <consortium name="AG Swart"/>
            <person name="Singh M."/>
            <person name="Singh A."/>
            <person name="Seah K."/>
            <person name="Emmerich C."/>
        </authorList>
    </citation>
    <scope>NUCLEOTIDE SEQUENCE</scope>
    <source>
        <strain evidence="4">DP1</strain>
    </source>
</reference>
<name>A0AAD1XMD1_EUPCR</name>
<feature type="transmembrane region" description="Helical" evidence="2">
    <location>
        <begin position="49"/>
        <end position="72"/>
    </location>
</feature>
<keyword evidence="2" id="KW-1133">Transmembrane helix</keyword>
<evidence type="ECO:0000256" key="1">
    <source>
        <dbReference type="SAM" id="Coils"/>
    </source>
</evidence>
<dbReference type="EMBL" id="CAMPGE010016762">
    <property type="protein sequence ID" value="CAI2375299.1"/>
    <property type="molecule type" value="Genomic_DNA"/>
</dbReference>
<keyword evidence="1" id="KW-0175">Coiled coil</keyword>
<evidence type="ECO:0000313" key="5">
    <source>
        <dbReference type="Proteomes" id="UP001295684"/>
    </source>
</evidence>
<evidence type="ECO:0000313" key="4">
    <source>
        <dbReference type="EMBL" id="CAI2375299.1"/>
    </source>
</evidence>